<reference evidence="11" key="1">
    <citation type="submission" date="2023-07" db="EMBL/GenBank/DDBJ databases">
        <title>draft genome sequence of fig (Ficus carica).</title>
        <authorList>
            <person name="Takahashi T."/>
            <person name="Nishimura K."/>
        </authorList>
    </citation>
    <scope>NUCLEOTIDE SEQUENCE</scope>
</reference>
<dbReference type="GO" id="GO:0008379">
    <property type="term" value="F:thioredoxin peroxidase activity"/>
    <property type="evidence" value="ECO:0007669"/>
    <property type="project" value="InterPro"/>
</dbReference>
<comment type="catalytic activity">
    <reaction evidence="1">
        <text>[glutaredoxin]-dithiol + a hydroperoxide = [glutaredoxin]-disulfide + an alcohol + H2O</text>
        <dbReference type="Rhea" id="RHEA:62624"/>
        <dbReference type="Rhea" id="RHEA-COMP:10729"/>
        <dbReference type="Rhea" id="RHEA-COMP:10730"/>
        <dbReference type="ChEBI" id="CHEBI:15377"/>
        <dbReference type="ChEBI" id="CHEBI:29950"/>
        <dbReference type="ChEBI" id="CHEBI:30879"/>
        <dbReference type="ChEBI" id="CHEBI:35924"/>
        <dbReference type="ChEBI" id="CHEBI:50058"/>
        <dbReference type="EC" id="1.11.1.25"/>
    </reaction>
</comment>
<evidence type="ECO:0000256" key="1">
    <source>
        <dbReference type="ARBA" id="ARBA00001711"/>
    </source>
</evidence>
<dbReference type="GO" id="GO:0034599">
    <property type="term" value="P:cellular response to oxidative stress"/>
    <property type="evidence" value="ECO:0007669"/>
    <property type="project" value="InterPro"/>
</dbReference>
<evidence type="ECO:0000256" key="8">
    <source>
        <dbReference type="PIRSR" id="PIRSR637944-1"/>
    </source>
</evidence>
<organism evidence="11 12">
    <name type="scientific">Ficus carica</name>
    <name type="common">Common fig</name>
    <dbReference type="NCBI Taxonomy" id="3494"/>
    <lineage>
        <taxon>Eukaryota</taxon>
        <taxon>Viridiplantae</taxon>
        <taxon>Streptophyta</taxon>
        <taxon>Embryophyta</taxon>
        <taxon>Tracheophyta</taxon>
        <taxon>Spermatophyta</taxon>
        <taxon>Magnoliopsida</taxon>
        <taxon>eudicotyledons</taxon>
        <taxon>Gunneridae</taxon>
        <taxon>Pentapetalae</taxon>
        <taxon>rosids</taxon>
        <taxon>fabids</taxon>
        <taxon>Rosales</taxon>
        <taxon>Moraceae</taxon>
        <taxon>Ficeae</taxon>
        <taxon>Ficus</taxon>
    </lineage>
</organism>
<comment type="similarity">
    <text evidence="2">Belongs to the peroxiredoxin family. Prx5 subfamily.</text>
</comment>
<evidence type="ECO:0000256" key="7">
    <source>
        <dbReference type="ARBA" id="ARBA00031688"/>
    </source>
</evidence>
<dbReference type="Pfam" id="PF08534">
    <property type="entry name" value="Redoxin"/>
    <property type="match status" value="1"/>
</dbReference>
<dbReference type="SUPFAM" id="SSF52833">
    <property type="entry name" value="Thioredoxin-like"/>
    <property type="match status" value="1"/>
</dbReference>
<evidence type="ECO:0000256" key="4">
    <source>
        <dbReference type="ARBA" id="ARBA00022559"/>
    </source>
</evidence>
<dbReference type="EMBL" id="BTGU01000005">
    <property type="protein sequence ID" value="GMN35548.1"/>
    <property type="molecule type" value="Genomic_DNA"/>
</dbReference>
<dbReference type="GO" id="GO:0045454">
    <property type="term" value="P:cell redox homeostasis"/>
    <property type="evidence" value="ECO:0007669"/>
    <property type="project" value="TreeGrafter"/>
</dbReference>
<dbReference type="EC" id="1.11.1.25" evidence="3"/>
<evidence type="ECO:0000256" key="6">
    <source>
        <dbReference type="ARBA" id="ARBA00023002"/>
    </source>
</evidence>
<evidence type="ECO:0000256" key="9">
    <source>
        <dbReference type="SAM" id="MobiDB-lite"/>
    </source>
</evidence>
<dbReference type="InterPro" id="IPR037944">
    <property type="entry name" value="PRX5-like"/>
</dbReference>
<evidence type="ECO:0000256" key="5">
    <source>
        <dbReference type="ARBA" id="ARBA00022862"/>
    </source>
</evidence>
<feature type="domain" description="Redoxin" evidence="10">
    <location>
        <begin position="108"/>
        <end position="250"/>
    </location>
</feature>
<evidence type="ECO:0000313" key="11">
    <source>
        <dbReference type="EMBL" id="GMN35548.1"/>
    </source>
</evidence>
<evidence type="ECO:0000259" key="10">
    <source>
        <dbReference type="Pfam" id="PF08534"/>
    </source>
</evidence>
<evidence type="ECO:0000256" key="3">
    <source>
        <dbReference type="ARBA" id="ARBA00013016"/>
    </source>
</evidence>
<dbReference type="GO" id="GO:0005737">
    <property type="term" value="C:cytoplasm"/>
    <property type="evidence" value="ECO:0007669"/>
    <property type="project" value="TreeGrafter"/>
</dbReference>
<comment type="caution">
    <text evidence="11">The sequence shown here is derived from an EMBL/GenBank/DDBJ whole genome shotgun (WGS) entry which is preliminary data.</text>
</comment>
<sequence>MASSVNNIAATFSSLPKTTSSSSSSSSSNQNFSFSVSVPKPAVSTTSWNPHAALPKSQRSSLVNFYGPPGPPPSLQPISTVRPSRRMMTTTLIDDHNKRQPKSNPVHVGKKVPNVSLSFLNRNGVVQNVSLSSLCKGKRVAVVGVSAAFSPGCARFVRDVVELAKTKGSDLIACVAVNDVFVMKAWGENLAVGESSKVMMLSDGHGELAGAFGVALDTSDKGCVGLGVRSMRFCVNTLNGVITSVDLDEEK</sequence>
<evidence type="ECO:0000313" key="12">
    <source>
        <dbReference type="Proteomes" id="UP001187192"/>
    </source>
</evidence>
<dbReference type="Gene3D" id="3.40.30.10">
    <property type="entry name" value="Glutaredoxin"/>
    <property type="match status" value="1"/>
</dbReference>
<dbReference type="InterPro" id="IPR036249">
    <property type="entry name" value="Thioredoxin-like_sf"/>
</dbReference>
<dbReference type="PANTHER" id="PTHR10430">
    <property type="entry name" value="PEROXIREDOXIN"/>
    <property type="match status" value="1"/>
</dbReference>
<accession>A0AA87ZXY5</accession>
<dbReference type="InterPro" id="IPR013740">
    <property type="entry name" value="Redoxin"/>
</dbReference>
<feature type="active site" description="Cysteine sulfenic acid (-SOH) intermediate" evidence="8">
    <location>
        <position position="153"/>
    </location>
</feature>
<gene>
    <name evidence="11" type="ORF">TIFTF001_005373</name>
</gene>
<dbReference type="PANTHER" id="PTHR10430:SF35">
    <property type="entry name" value="GLUTAREDOXIN-DEPENDENT PEROXIREDOXIN"/>
    <property type="match status" value="1"/>
</dbReference>
<dbReference type="GO" id="GO:0042744">
    <property type="term" value="P:hydrogen peroxide catabolic process"/>
    <property type="evidence" value="ECO:0007669"/>
    <property type="project" value="TreeGrafter"/>
</dbReference>
<feature type="region of interest" description="Disordered" evidence="9">
    <location>
        <begin position="14"/>
        <end position="36"/>
    </location>
</feature>
<dbReference type="Proteomes" id="UP001187192">
    <property type="component" value="Unassembled WGS sequence"/>
</dbReference>
<evidence type="ECO:0000256" key="2">
    <source>
        <dbReference type="ARBA" id="ARBA00010505"/>
    </source>
</evidence>
<keyword evidence="5" id="KW-0049">Antioxidant</keyword>
<dbReference type="AlphaFoldDB" id="A0AA87ZXY5"/>
<keyword evidence="6" id="KW-0560">Oxidoreductase</keyword>
<name>A0AA87ZXY5_FICCA</name>
<keyword evidence="12" id="KW-1185">Reference proteome</keyword>
<feature type="compositionally biased region" description="Low complexity" evidence="9">
    <location>
        <begin position="20"/>
        <end position="36"/>
    </location>
</feature>
<protein>
    <recommendedName>
        <fullName evidence="3">glutaredoxin-dependent peroxiredoxin</fullName>
        <ecNumber evidence="3">1.11.1.25</ecNumber>
    </recommendedName>
    <alternativeName>
        <fullName evidence="7">Glutaredoxin-dependent peroxiredoxin</fullName>
    </alternativeName>
</protein>
<proteinExistence type="inferred from homology"/>
<keyword evidence="4" id="KW-0575">Peroxidase</keyword>
<feature type="region of interest" description="Disordered" evidence="9">
    <location>
        <begin position="61"/>
        <end position="80"/>
    </location>
</feature>